<dbReference type="EMBL" id="FR872640">
    <property type="protein sequence ID" value="CCB90850.1"/>
    <property type="molecule type" value="Genomic_DNA"/>
</dbReference>
<accession>F8LBI6</accession>
<gene>
    <name evidence="1" type="ORF">WCH_CT17130</name>
</gene>
<dbReference type="InterPro" id="IPR008878">
    <property type="entry name" value="Transposase_IS66_Orf2"/>
</dbReference>
<reference evidence="1" key="1">
    <citation type="submission" date="2011-05" db="EMBL/GenBank/DDBJ databases">
        <title>Unity in variety -- the pan-genome of the Chlamydiae.</title>
        <authorList>
            <person name="Collingro A."/>
            <person name="Tischler P."/>
            <person name="Weinmaier T."/>
            <person name="Penz T."/>
            <person name="Heinz E."/>
            <person name="Brunham R.C."/>
            <person name="Read T.D."/>
            <person name="Bavoil P.M."/>
            <person name="Sachse K."/>
            <person name="Kahane S."/>
            <person name="Friedman M.G."/>
            <person name="Rattei T."/>
            <person name="Myers G.S.A."/>
            <person name="Horn M."/>
        </authorList>
    </citation>
    <scope>NUCLEOTIDE SEQUENCE</scope>
    <source>
        <strain evidence="1">2032/99</strain>
    </source>
</reference>
<organism evidence="1">
    <name type="scientific">Waddlia chondrophila 2032/99</name>
    <dbReference type="NCBI Taxonomy" id="765953"/>
    <lineage>
        <taxon>Bacteria</taxon>
        <taxon>Pseudomonadati</taxon>
        <taxon>Chlamydiota</taxon>
        <taxon>Chlamydiia</taxon>
        <taxon>Parachlamydiales</taxon>
        <taxon>Waddliaceae</taxon>
        <taxon>Waddlia</taxon>
    </lineage>
</organism>
<dbReference type="PANTHER" id="PTHR36455:SF1">
    <property type="entry name" value="BLR8292 PROTEIN"/>
    <property type="match status" value="1"/>
</dbReference>
<dbReference type="PANTHER" id="PTHR36455">
    <property type="match status" value="1"/>
</dbReference>
<dbReference type="AlphaFoldDB" id="F8LBI6"/>
<proteinExistence type="predicted"/>
<dbReference type="NCBIfam" id="NF033819">
    <property type="entry name" value="IS66_TnpB"/>
    <property type="match status" value="1"/>
</dbReference>
<evidence type="ECO:0000313" key="1">
    <source>
        <dbReference type="EMBL" id="CCB90850.1"/>
    </source>
</evidence>
<sequence>MLAITGHSRFFLFQHPVDMRKGLEGLAALAEEQCSGQLTKGDYFIFVSKGRRIVKILYWDNDGFAVWWKQLAQGRFWLPDIGRTRYFQMLCLEFLNAP</sequence>
<protein>
    <submittedName>
        <fullName evidence="1">Uncharacterized protein y4jC</fullName>
    </submittedName>
</protein>
<dbReference type="Pfam" id="PF05717">
    <property type="entry name" value="TnpB_IS66"/>
    <property type="match status" value="1"/>
</dbReference>
<name>F8LBI6_9BACT</name>